<dbReference type="OrthoDB" id="10352112at2759"/>
<protein>
    <submittedName>
        <fullName evidence="1">Uncharacterized protein</fullName>
    </submittedName>
</protein>
<organism evidence="1 2">
    <name type="scientific">Gossypium klotzschianum</name>
    <dbReference type="NCBI Taxonomy" id="34286"/>
    <lineage>
        <taxon>Eukaryota</taxon>
        <taxon>Viridiplantae</taxon>
        <taxon>Streptophyta</taxon>
        <taxon>Embryophyta</taxon>
        <taxon>Tracheophyta</taxon>
        <taxon>Spermatophyta</taxon>
        <taxon>Magnoliopsida</taxon>
        <taxon>eudicotyledons</taxon>
        <taxon>Gunneridae</taxon>
        <taxon>Pentapetalae</taxon>
        <taxon>rosids</taxon>
        <taxon>malvids</taxon>
        <taxon>Malvales</taxon>
        <taxon>Malvaceae</taxon>
        <taxon>Malvoideae</taxon>
        <taxon>Gossypium</taxon>
    </lineage>
</organism>
<dbReference type="AlphaFoldDB" id="A0A7J8UHQ9"/>
<evidence type="ECO:0000313" key="2">
    <source>
        <dbReference type="Proteomes" id="UP000593573"/>
    </source>
</evidence>
<dbReference type="EMBL" id="JABFAB010000006">
    <property type="protein sequence ID" value="MBA0650007.1"/>
    <property type="molecule type" value="Genomic_DNA"/>
</dbReference>
<keyword evidence="2" id="KW-1185">Reference proteome</keyword>
<evidence type="ECO:0000313" key="1">
    <source>
        <dbReference type="EMBL" id="MBA0650007.1"/>
    </source>
</evidence>
<reference evidence="1 2" key="1">
    <citation type="journal article" date="2019" name="Genome Biol. Evol.">
        <title>Insights into the evolution of the New World diploid cottons (Gossypium, subgenus Houzingenia) based on genome sequencing.</title>
        <authorList>
            <person name="Grover C.E."/>
            <person name="Arick M.A. 2nd"/>
            <person name="Thrash A."/>
            <person name="Conover J.L."/>
            <person name="Sanders W.S."/>
            <person name="Peterson D.G."/>
            <person name="Frelichowski J.E."/>
            <person name="Scheffler J.A."/>
            <person name="Scheffler B.E."/>
            <person name="Wendel J.F."/>
        </authorList>
    </citation>
    <scope>NUCLEOTIDE SEQUENCE [LARGE SCALE GENOMIC DNA]</scope>
    <source>
        <strain evidence="1">57</strain>
        <tissue evidence="1">Leaf</tissue>
    </source>
</reference>
<sequence length="37" mass="4168">MLIQGKSEMVIQESAQKLYLALCEVEGLTEDGHYRAL</sequence>
<dbReference type="Proteomes" id="UP000593573">
    <property type="component" value="Unassembled WGS sequence"/>
</dbReference>
<comment type="caution">
    <text evidence="1">The sequence shown here is derived from an EMBL/GenBank/DDBJ whole genome shotgun (WGS) entry which is preliminary data.</text>
</comment>
<gene>
    <name evidence="1" type="ORF">Goklo_017498</name>
</gene>
<proteinExistence type="predicted"/>
<feature type="non-terminal residue" evidence="1">
    <location>
        <position position="37"/>
    </location>
</feature>
<name>A0A7J8UHQ9_9ROSI</name>
<accession>A0A7J8UHQ9</accession>